<reference evidence="4" key="1">
    <citation type="submission" date="2021-10" db="EMBL/GenBank/DDBJ databases">
        <title>Genome Sequence of The Candidatus Hydrogeosomobacter endosymbioticus, an Intracellular Bacterial Symbiont of the Anaerobic Ciliate GW7.</title>
        <authorList>
            <person name="Shiohama Y."/>
            <person name="Shinzato N."/>
        </authorList>
    </citation>
    <scope>NUCLEOTIDE SEQUENCE [LARGE SCALE GENOMIC DNA]</scope>
    <source>
        <strain evidence="4">200920</strain>
    </source>
</reference>
<proteinExistence type="predicted"/>
<accession>A0ABN6L835</accession>
<keyword evidence="5" id="KW-1185">Reference proteome</keyword>
<dbReference type="GO" id="GO:0016779">
    <property type="term" value="F:nucleotidyltransferase activity"/>
    <property type="evidence" value="ECO:0007669"/>
    <property type="project" value="UniProtKB-KW"/>
</dbReference>
<dbReference type="InterPro" id="IPR029044">
    <property type="entry name" value="Nucleotide-diphossugar_trans"/>
</dbReference>
<dbReference type="NCBIfam" id="TIGR00466">
    <property type="entry name" value="kdsB"/>
    <property type="match status" value="1"/>
</dbReference>
<evidence type="ECO:0000313" key="5">
    <source>
        <dbReference type="Proteomes" id="UP001320209"/>
    </source>
</evidence>
<organism evidence="4 5">
    <name type="scientific">Candidatus Hydrogenosomobacter endosymbioticus</name>
    <dbReference type="NCBI Taxonomy" id="2558174"/>
    <lineage>
        <taxon>Bacteria</taxon>
        <taxon>Pseudomonadati</taxon>
        <taxon>Pseudomonadota</taxon>
        <taxon>Alphaproteobacteria</taxon>
        <taxon>Holosporales</taxon>
        <taxon>Holosporaceae</taxon>
        <taxon>Candidatus Hydrogenosomobacter</taxon>
    </lineage>
</organism>
<dbReference type="SUPFAM" id="SSF53448">
    <property type="entry name" value="Nucleotide-diphospho-sugar transferases"/>
    <property type="match status" value="1"/>
</dbReference>
<dbReference type="NCBIfam" id="NF003952">
    <property type="entry name" value="PRK05450.1-5"/>
    <property type="match status" value="1"/>
</dbReference>
<dbReference type="EMBL" id="AP025225">
    <property type="protein sequence ID" value="BDB96332.1"/>
    <property type="molecule type" value="Genomic_DNA"/>
</dbReference>
<dbReference type="RefSeq" id="WP_236864615.1">
    <property type="nucleotide sequence ID" value="NZ_AP025225.1"/>
</dbReference>
<keyword evidence="1" id="KW-0808">Transferase</keyword>
<dbReference type="PANTHER" id="PTHR42866:SF2">
    <property type="entry name" value="3-DEOXY-MANNO-OCTULOSONATE CYTIDYLYLTRANSFERASE, MITOCHONDRIAL"/>
    <property type="match status" value="1"/>
</dbReference>
<dbReference type="Proteomes" id="UP001320209">
    <property type="component" value="Chromosome"/>
</dbReference>
<dbReference type="CDD" id="cd02517">
    <property type="entry name" value="CMP-KDO-Synthetase"/>
    <property type="match status" value="1"/>
</dbReference>
<evidence type="ECO:0000256" key="2">
    <source>
        <dbReference type="ARBA" id="ARBA00022695"/>
    </source>
</evidence>
<dbReference type="PANTHER" id="PTHR42866">
    <property type="entry name" value="3-DEOXY-MANNO-OCTULOSONATE CYTIDYLYLTRANSFERASE"/>
    <property type="match status" value="1"/>
</dbReference>
<dbReference type="InterPro" id="IPR004528">
    <property type="entry name" value="KdsB"/>
</dbReference>
<sequence>MDDSNTIIVIPARMGATRLPGKPLKKICGMPMVLRVWDLAVRSKIGPVIIACDSDEICKSVSAAGGRAIMTDISHKSGSDRVAEAVDIVDPEKKYSIVVNLQGDMPFFNPEIIKKSLSPFEKGLNIDMCTFLQKIKNPEDAKKKNIVKVRFKHIANNTSDGLVLCTQFSREDALAEYYHIGIYTYSRPSLAKFVRLPQTENEKKESLEQLRALDHGFKIAGIILKNETILSVDTMDDFIEASAKIASLDCANHQL</sequence>
<gene>
    <name evidence="4" type="primary">kdsB</name>
    <name evidence="4" type="ORF">HYD_4650</name>
</gene>
<protein>
    <submittedName>
        <fullName evidence="4">3-deoxy-manno-octulosonate cytidylyltransferase</fullName>
    </submittedName>
</protein>
<evidence type="ECO:0000313" key="4">
    <source>
        <dbReference type="EMBL" id="BDB96332.1"/>
    </source>
</evidence>
<dbReference type="Gene3D" id="3.90.550.10">
    <property type="entry name" value="Spore Coat Polysaccharide Biosynthesis Protein SpsA, Chain A"/>
    <property type="match status" value="1"/>
</dbReference>
<dbReference type="InterPro" id="IPR003329">
    <property type="entry name" value="Cytidylyl_trans"/>
</dbReference>
<name>A0ABN6L835_9PROT</name>
<evidence type="ECO:0000256" key="1">
    <source>
        <dbReference type="ARBA" id="ARBA00022679"/>
    </source>
</evidence>
<keyword evidence="3" id="KW-0448">Lipopolysaccharide biosynthesis</keyword>
<keyword evidence="2 4" id="KW-0548">Nucleotidyltransferase</keyword>
<evidence type="ECO:0000256" key="3">
    <source>
        <dbReference type="ARBA" id="ARBA00022985"/>
    </source>
</evidence>
<dbReference type="Pfam" id="PF02348">
    <property type="entry name" value="CTP_transf_3"/>
    <property type="match status" value="1"/>
</dbReference>